<reference evidence="2 3" key="1">
    <citation type="journal article" date="2018" name="PLoS ONE">
        <title>The draft genome of Kipferlia bialata reveals reductive genome evolution in fornicate parasites.</title>
        <authorList>
            <person name="Tanifuji G."/>
            <person name="Takabayashi S."/>
            <person name="Kume K."/>
            <person name="Takagi M."/>
            <person name="Nakayama T."/>
            <person name="Kamikawa R."/>
            <person name="Inagaki Y."/>
            <person name="Hashimoto T."/>
        </authorList>
    </citation>
    <scope>NUCLEOTIDE SEQUENCE [LARGE SCALE GENOMIC DNA]</scope>
    <source>
        <strain evidence="2">NY0173</strain>
    </source>
</reference>
<feature type="region of interest" description="Disordered" evidence="1">
    <location>
        <begin position="119"/>
        <end position="163"/>
    </location>
</feature>
<evidence type="ECO:0000256" key="1">
    <source>
        <dbReference type="SAM" id="MobiDB-lite"/>
    </source>
</evidence>
<protein>
    <submittedName>
        <fullName evidence="2">Uncharacterized protein</fullName>
    </submittedName>
</protein>
<feature type="compositionally biased region" description="Acidic residues" evidence="1">
    <location>
        <begin position="137"/>
        <end position="148"/>
    </location>
</feature>
<accession>A0A391NVB2</accession>
<proteinExistence type="predicted"/>
<feature type="non-terminal residue" evidence="2">
    <location>
        <position position="1"/>
    </location>
</feature>
<comment type="caution">
    <text evidence="2">The sequence shown here is derived from an EMBL/GenBank/DDBJ whole genome shotgun (WGS) entry which is preliminary data.</text>
</comment>
<feature type="non-terminal residue" evidence="2">
    <location>
        <position position="163"/>
    </location>
</feature>
<organism evidence="2 3">
    <name type="scientific">Kipferlia bialata</name>
    <dbReference type="NCBI Taxonomy" id="797122"/>
    <lineage>
        <taxon>Eukaryota</taxon>
        <taxon>Metamonada</taxon>
        <taxon>Carpediemonas-like organisms</taxon>
        <taxon>Kipferlia</taxon>
    </lineage>
</organism>
<dbReference type="Proteomes" id="UP000265618">
    <property type="component" value="Unassembled WGS sequence"/>
</dbReference>
<name>A0A391NVB2_9EUKA</name>
<sequence>APPRPSKPNLAQPVPLSSHASSHPVTSVHSSASTSTSGNSGPAPPCTPEDAPSLDDRLSLLHTSLPSQTDSADVRDMLASPHSFMLSGRPPSLLSRPVSAVLGPDSEGVSGRGLLGMAVSTSTSSEDREEPIAALLDESDSDASDDESPSLLWLNTRDPFAAV</sequence>
<feature type="region of interest" description="Disordered" evidence="1">
    <location>
        <begin position="1"/>
        <end position="76"/>
    </location>
</feature>
<gene>
    <name evidence="2" type="ORF">KIPB_016230</name>
</gene>
<feature type="compositionally biased region" description="Low complexity" evidence="1">
    <location>
        <begin position="17"/>
        <end position="41"/>
    </location>
</feature>
<dbReference type="AlphaFoldDB" id="A0A391NVB2"/>
<evidence type="ECO:0000313" key="3">
    <source>
        <dbReference type="Proteomes" id="UP000265618"/>
    </source>
</evidence>
<feature type="compositionally biased region" description="Polar residues" evidence="1">
    <location>
        <begin position="61"/>
        <end position="71"/>
    </location>
</feature>
<dbReference type="EMBL" id="BDIP01009740">
    <property type="protein sequence ID" value="GCA65095.1"/>
    <property type="molecule type" value="Genomic_DNA"/>
</dbReference>
<evidence type="ECO:0000313" key="2">
    <source>
        <dbReference type="EMBL" id="GCA65095.1"/>
    </source>
</evidence>
<keyword evidence="3" id="KW-1185">Reference proteome</keyword>